<dbReference type="OrthoDB" id="268419at2157"/>
<sequence length="175" mass="18659">MDRRRRLALGIVLSLALLGLCVHHGAAYDDAWPHPTGDQLAADGSEYDGEGVLLFGDVRAVEEDGISIHVTDDSGDVAADLEVRGVDTTGIEPGGVVQVYGTLEFDGADARDGTVMAEKVVVVNASPRASVYKYAASALGGLFAAGFFLRHWRIDSRNLRFVPRGDTQSEVSERG</sequence>
<evidence type="ECO:0000313" key="2">
    <source>
        <dbReference type="EMBL" id="SFS73454.1"/>
    </source>
</evidence>
<dbReference type="RefSeq" id="WP_092904955.1">
    <property type="nucleotide sequence ID" value="NZ_FOZS01000002.1"/>
</dbReference>
<keyword evidence="1" id="KW-0472">Membrane</keyword>
<dbReference type="AlphaFoldDB" id="A0A1I6S984"/>
<dbReference type="EMBL" id="FOZS01000002">
    <property type="protein sequence ID" value="SFS73454.1"/>
    <property type="molecule type" value="Genomic_DNA"/>
</dbReference>
<keyword evidence="1" id="KW-0812">Transmembrane</keyword>
<dbReference type="Pfam" id="PF26045">
    <property type="entry name" value="OB_2TM_halo"/>
    <property type="match status" value="1"/>
</dbReference>
<gene>
    <name evidence="2" type="ORF">SAMN04488556_2502</name>
</gene>
<dbReference type="InterPro" id="IPR058927">
    <property type="entry name" value="OB_2TM"/>
</dbReference>
<name>A0A1I6S984_9EURY</name>
<accession>A0A1I6S984</accession>
<evidence type="ECO:0000313" key="3">
    <source>
        <dbReference type="Proteomes" id="UP000199199"/>
    </source>
</evidence>
<feature type="transmembrane region" description="Helical" evidence="1">
    <location>
        <begin position="131"/>
        <end position="149"/>
    </location>
</feature>
<proteinExistence type="predicted"/>
<protein>
    <submittedName>
        <fullName evidence="2">Uncharacterized protein</fullName>
    </submittedName>
</protein>
<keyword evidence="1" id="KW-1133">Transmembrane helix</keyword>
<keyword evidence="3" id="KW-1185">Reference proteome</keyword>
<evidence type="ECO:0000256" key="1">
    <source>
        <dbReference type="SAM" id="Phobius"/>
    </source>
</evidence>
<dbReference type="Proteomes" id="UP000199199">
    <property type="component" value="Unassembled WGS sequence"/>
</dbReference>
<reference evidence="3" key="1">
    <citation type="submission" date="2016-10" db="EMBL/GenBank/DDBJ databases">
        <authorList>
            <person name="Varghese N."/>
            <person name="Submissions S."/>
        </authorList>
    </citation>
    <scope>NUCLEOTIDE SEQUENCE [LARGE SCALE GENOMIC DNA]</scope>
    <source>
        <strain evidence="3">DSM 22427</strain>
    </source>
</reference>
<organism evidence="2 3">
    <name type="scientific">Halostagnicola kamekurae</name>
    <dbReference type="NCBI Taxonomy" id="619731"/>
    <lineage>
        <taxon>Archaea</taxon>
        <taxon>Methanobacteriati</taxon>
        <taxon>Methanobacteriota</taxon>
        <taxon>Stenosarchaea group</taxon>
        <taxon>Halobacteria</taxon>
        <taxon>Halobacteriales</taxon>
        <taxon>Natrialbaceae</taxon>
        <taxon>Halostagnicola</taxon>
    </lineage>
</organism>